<feature type="compositionally biased region" description="Basic and acidic residues" evidence="1">
    <location>
        <begin position="22"/>
        <end position="48"/>
    </location>
</feature>
<protein>
    <submittedName>
        <fullName evidence="2">Uncharacterized protein</fullName>
    </submittedName>
</protein>
<dbReference type="EMBL" id="AP018930">
    <property type="protein sequence ID" value="BBG27294.1"/>
    <property type="molecule type" value="Genomic_DNA"/>
</dbReference>
<dbReference type="GeneID" id="41718177"/>
<accession>A0A510E457</accession>
<gene>
    <name evidence="2" type="ORF">IC007_1839</name>
</gene>
<organism evidence="2 3">
    <name type="scientific">Sulfuracidifex tepidarius</name>
    <dbReference type="NCBI Taxonomy" id="1294262"/>
    <lineage>
        <taxon>Archaea</taxon>
        <taxon>Thermoproteota</taxon>
        <taxon>Thermoprotei</taxon>
        <taxon>Sulfolobales</taxon>
        <taxon>Sulfolobaceae</taxon>
        <taxon>Sulfuracidifex</taxon>
    </lineage>
</organism>
<reference evidence="3" key="1">
    <citation type="submission" date="2018-09" db="EMBL/GenBank/DDBJ databases">
        <title>Complete Genome Sequencing of Sulfolobus sp. JCM 16834.</title>
        <authorList>
            <person name="Kato S."/>
            <person name="Itoh T."/>
            <person name="Ohkuma M."/>
        </authorList>
    </citation>
    <scope>NUCLEOTIDE SEQUENCE [LARGE SCALE GENOMIC DNA]</scope>
    <source>
        <strain evidence="3">IC-007</strain>
    </source>
</reference>
<evidence type="ECO:0000313" key="3">
    <source>
        <dbReference type="Proteomes" id="UP000325030"/>
    </source>
</evidence>
<sequence length="157" mass="18382">MSETGESNSVDNKQETSSSNEAKVKDQIKSDIKRKATRDKLDKEKKRKADDSFIIILPEKVKSLRAKIENRVVEILKGEPLINEKELILKLIARDTEIKDYYVKTQDISYLQFVLWDMAKKKVIYKAKILGDRKHVYFFLPEQLEQIKEKVIKAPKE</sequence>
<evidence type="ECO:0000313" key="2">
    <source>
        <dbReference type="EMBL" id="BBG27294.1"/>
    </source>
</evidence>
<dbReference type="AlphaFoldDB" id="A0A510E457"/>
<name>A0A510E457_9CREN</name>
<feature type="compositionally biased region" description="Polar residues" evidence="1">
    <location>
        <begin position="1"/>
        <end position="21"/>
    </location>
</feature>
<feature type="region of interest" description="Disordered" evidence="1">
    <location>
        <begin position="1"/>
        <end position="48"/>
    </location>
</feature>
<dbReference type="RefSeq" id="WP_149564878.1">
    <property type="nucleotide sequence ID" value="NZ_AP018930.1"/>
</dbReference>
<proteinExistence type="predicted"/>
<dbReference type="Proteomes" id="UP000325030">
    <property type="component" value="Chromosome"/>
</dbReference>
<evidence type="ECO:0000256" key="1">
    <source>
        <dbReference type="SAM" id="MobiDB-lite"/>
    </source>
</evidence>